<reference evidence="3" key="1">
    <citation type="journal article" date="2019" name="Int. J. Syst. Evol. Microbiol.">
        <title>The Global Catalogue of Microorganisms (GCM) 10K type strain sequencing project: providing services to taxonomists for standard genome sequencing and annotation.</title>
        <authorList>
            <consortium name="The Broad Institute Genomics Platform"/>
            <consortium name="The Broad Institute Genome Sequencing Center for Infectious Disease"/>
            <person name="Wu L."/>
            <person name="Ma J."/>
        </authorList>
    </citation>
    <scope>NUCLEOTIDE SEQUENCE [LARGE SCALE GENOMIC DNA]</scope>
    <source>
        <strain evidence="3">JCM 3369</strain>
    </source>
</reference>
<name>A0ABW2CW76_9ACTN</name>
<dbReference type="InterPro" id="IPR029052">
    <property type="entry name" value="Metallo-depent_PP-like"/>
</dbReference>
<protein>
    <submittedName>
        <fullName evidence="2">Alkaline phosphatase D family protein</fullName>
    </submittedName>
</protein>
<dbReference type="InterPro" id="IPR018946">
    <property type="entry name" value="PhoD-like_MPP"/>
</dbReference>
<dbReference type="Pfam" id="PF09423">
    <property type="entry name" value="PhoD"/>
    <property type="match status" value="1"/>
</dbReference>
<dbReference type="EMBL" id="JBHSXS010000036">
    <property type="protein sequence ID" value="MFC6885280.1"/>
    <property type="molecule type" value="Genomic_DNA"/>
</dbReference>
<keyword evidence="3" id="KW-1185">Reference proteome</keyword>
<feature type="domain" description="PhoD-like phosphatase metallophosphatase" evidence="1">
    <location>
        <begin position="615"/>
        <end position="776"/>
    </location>
</feature>
<proteinExistence type="predicted"/>
<gene>
    <name evidence="2" type="ORF">ACFQKB_36365</name>
</gene>
<accession>A0ABW2CW76</accession>
<dbReference type="PANTHER" id="PTHR33987">
    <property type="entry name" value="CALCINEURIN-LIKE METALLO-PHOSPHOESTERASE SUPERFAMILY PROTEIN"/>
    <property type="match status" value="1"/>
</dbReference>
<dbReference type="Proteomes" id="UP001596380">
    <property type="component" value="Unassembled WGS sequence"/>
</dbReference>
<evidence type="ECO:0000259" key="1">
    <source>
        <dbReference type="Pfam" id="PF09423"/>
    </source>
</evidence>
<sequence>MAAPVAHTAAGDVTTGTVPNLGTVTVAKPANTSSGDVLVAVLNSSVSGGTWDVVPAGWTQQAMFAVQRNTAVFTKPIPSAAAETATDYTWHTTGGAGRTGAIVFRCTGVDGAQPVDAVGAGVGSGTTSIVDPAVTAVSGEALLLAVFSSYLNTGTANTITPPPGMSSVGGYTINSGTATTVHLVCAQALSAAGSTGTRTASVAPAGTGAAGIMLTLNPGSVPGPPEPPVAHTTADDTAAASVTSSAVLRVPRPAATANGDLLVAVLAHRNSGPAFTTIPPGWAPAPVAYTANGVLAAYWRHVTDAAGEPPVYTWRSPNGAARAAATVFRVTGAAPPTADGGPIDAAGAATGAGTTAIVDPAATLTAPATLLLACHMTTATSTATPVVSPPAAMTQIAAVPVVTGSASLHLQVSGQGVTASGSSGTRTAAVSPAAGSVAGFLLAIAPPGYGTAQPPQLRARLAGGVTTDQARVTAATQFTSAVRFARSTSPAMTSPTYTAATAPDRDGLAAAVFTGLTPGTRYWWAVELDGTLETGHLGTFRTLPAPGEPTSFSFAAASCADTNSNADSFADAAARTGPTGEPALFTVHLGDMHYQDIGTDDPAWALAAWLNALGQPNQAALYAAAPLAYTWSDHDFGGSNVAADSPAAAAVQAVYRRLVPSHPLPGDGAGIYQSWQVGRVLFVMTDGRSYASPITAPDTATKTKLGAAQKAWLKDQFAAPGVGLVIWCHEDAWHNASTFTGDDTWSAYATERAELAAYIQANDVPLLYVHGDVHALSHDDGSHVPGRFPLISVSPWDQTTFIGNGALTSGFYPDPVSTTVKSQQYGWFDVLDNGTQIVVRALGIADGQVVLRTEMSWGITRHLGWGIPL</sequence>
<dbReference type="Gene3D" id="3.60.21.70">
    <property type="entry name" value="PhoD-like phosphatase"/>
    <property type="match status" value="1"/>
</dbReference>
<dbReference type="InterPro" id="IPR038607">
    <property type="entry name" value="PhoD-like_sf"/>
</dbReference>
<dbReference type="PANTHER" id="PTHR33987:SF1">
    <property type="entry name" value="CALCINEURIN-LIKE METALLO-PHOSPHOESTERASE SUPERFAMILY PROTEIN"/>
    <property type="match status" value="1"/>
</dbReference>
<evidence type="ECO:0000313" key="2">
    <source>
        <dbReference type="EMBL" id="MFC6885280.1"/>
    </source>
</evidence>
<organism evidence="2 3">
    <name type="scientific">Actinomadura yumaensis</name>
    <dbReference type="NCBI Taxonomy" id="111807"/>
    <lineage>
        <taxon>Bacteria</taxon>
        <taxon>Bacillati</taxon>
        <taxon>Actinomycetota</taxon>
        <taxon>Actinomycetes</taxon>
        <taxon>Streptosporangiales</taxon>
        <taxon>Thermomonosporaceae</taxon>
        <taxon>Actinomadura</taxon>
    </lineage>
</organism>
<dbReference type="RefSeq" id="WP_160825779.1">
    <property type="nucleotide sequence ID" value="NZ_JBHSXS010000036.1"/>
</dbReference>
<evidence type="ECO:0000313" key="3">
    <source>
        <dbReference type="Proteomes" id="UP001596380"/>
    </source>
</evidence>
<comment type="caution">
    <text evidence="2">The sequence shown here is derived from an EMBL/GenBank/DDBJ whole genome shotgun (WGS) entry which is preliminary data.</text>
</comment>
<dbReference type="SUPFAM" id="SSF56300">
    <property type="entry name" value="Metallo-dependent phosphatases"/>
    <property type="match status" value="1"/>
</dbReference>